<evidence type="ECO:0000313" key="3">
    <source>
        <dbReference type="Proteomes" id="UP001596500"/>
    </source>
</evidence>
<organism evidence="2 3">
    <name type="scientific">Laceyella putida</name>
    <dbReference type="NCBI Taxonomy" id="110101"/>
    <lineage>
        <taxon>Bacteria</taxon>
        <taxon>Bacillati</taxon>
        <taxon>Bacillota</taxon>
        <taxon>Bacilli</taxon>
        <taxon>Bacillales</taxon>
        <taxon>Thermoactinomycetaceae</taxon>
        <taxon>Laceyella</taxon>
    </lineage>
</organism>
<keyword evidence="3" id="KW-1185">Reference proteome</keyword>
<name>A0ABW2RRW9_9BACL</name>
<dbReference type="Proteomes" id="UP001596500">
    <property type="component" value="Unassembled WGS sequence"/>
</dbReference>
<evidence type="ECO:0000313" key="2">
    <source>
        <dbReference type="EMBL" id="MFC7443522.1"/>
    </source>
</evidence>
<protein>
    <submittedName>
        <fullName evidence="2">Uncharacterized protein</fullName>
    </submittedName>
</protein>
<evidence type="ECO:0000256" key="1">
    <source>
        <dbReference type="SAM" id="Phobius"/>
    </source>
</evidence>
<keyword evidence="1" id="KW-0812">Transmembrane</keyword>
<feature type="transmembrane region" description="Helical" evidence="1">
    <location>
        <begin position="35"/>
        <end position="53"/>
    </location>
</feature>
<proteinExistence type="predicted"/>
<gene>
    <name evidence="2" type="ORF">ACFQNG_20900</name>
</gene>
<feature type="transmembrane region" description="Helical" evidence="1">
    <location>
        <begin position="118"/>
        <end position="136"/>
    </location>
</feature>
<keyword evidence="1" id="KW-0472">Membrane</keyword>
<accession>A0ABW2RRW9</accession>
<dbReference type="EMBL" id="JBHTBW010000087">
    <property type="protein sequence ID" value="MFC7443522.1"/>
    <property type="molecule type" value="Genomic_DNA"/>
</dbReference>
<reference evidence="3" key="1">
    <citation type="journal article" date="2019" name="Int. J. Syst. Evol. Microbiol.">
        <title>The Global Catalogue of Microorganisms (GCM) 10K type strain sequencing project: providing services to taxonomists for standard genome sequencing and annotation.</title>
        <authorList>
            <consortium name="The Broad Institute Genomics Platform"/>
            <consortium name="The Broad Institute Genome Sequencing Center for Infectious Disease"/>
            <person name="Wu L."/>
            <person name="Ma J."/>
        </authorList>
    </citation>
    <scope>NUCLEOTIDE SEQUENCE [LARGE SCALE GENOMIC DNA]</scope>
    <source>
        <strain evidence="3">CGMCC 1.12942</strain>
    </source>
</reference>
<comment type="caution">
    <text evidence="2">The sequence shown here is derived from an EMBL/GenBank/DDBJ whole genome shotgun (WGS) entry which is preliminary data.</text>
</comment>
<dbReference type="RefSeq" id="WP_379867853.1">
    <property type="nucleotide sequence ID" value="NZ_JBHTBW010000087.1"/>
</dbReference>
<sequence>MIKSMIKLGIFVWMMWLFFVRYDLFGSIIEYVSPIIVQILIIATSCVFLYMLINMRMIFHYLAMKDFSSTKTILVEEYNEAKNGLKNRQIKRKIERSKDDRTKQIISKHLQSFNYRRLFWFLVLRAYIVCGVLFILASMSAIIIMMIALVIASGKIFKLAKGIYNGFKEFVMWFIGLAKI</sequence>
<keyword evidence="1" id="KW-1133">Transmembrane helix</keyword>